<name>A0A0E9RKP4_ANGAN</name>
<sequence>MMLFSNMLQQVSFCFFHSFFVTSKSSLFFFSFYFYEL</sequence>
<feature type="transmembrane region" description="Helical" evidence="1">
    <location>
        <begin position="12"/>
        <end position="35"/>
    </location>
</feature>
<evidence type="ECO:0000313" key="2">
    <source>
        <dbReference type="EMBL" id="JAH29679.1"/>
    </source>
</evidence>
<protein>
    <submittedName>
        <fullName evidence="2">Uncharacterized protein</fullName>
    </submittedName>
</protein>
<dbReference type="EMBL" id="GBXM01078898">
    <property type="protein sequence ID" value="JAH29679.1"/>
    <property type="molecule type" value="Transcribed_RNA"/>
</dbReference>
<reference evidence="2" key="1">
    <citation type="submission" date="2014-11" db="EMBL/GenBank/DDBJ databases">
        <authorList>
            <person name="Amaro Gonzalez C."/>
        </authorList>
    </citation>
    <scope>NUCLEOTIDE SEQUENCE</scope>
</reference>
<keyword evidence="1" id="KW-0472">Membrane</keyword>
<evidence type="ECO:0000256" key="1">
    <source>
        <dbReference type="SAM" id="Phobius"/>
    </source>
</evidence>
<keyword evidence="1" id="KW-1133">Transmembrane helix</keyword>
<proteinExistence type="predicted"/>
<organism evidence="2">
    <name type="scientific">Anguilla anguilla</name>
    <name type="common">European freshwater eel</name>
    <name type="synonym">Muraena anguilla</name>
    <dbReference type="NCBI Taxonomy" id="7936"/>
    <lineage>
        <taxon>Eukaryota</taxon>
        <taxon>Metazoa</taxon>
        <taxon>Chordata</taxon>
        <taxon>Craniata</taxon>
        <taxon>Vertebrata</taxon>
        <taxon>Euteleostomi</taxon>
        <taxon>Actinopterygii</taxon>
        <taxon>Neopterygii</taxon>
        <taxon>Teleostei</taxon>
        <taxon>Anguilliformes</taxon>
        <taxon>Anguillidae</taxon>
        <taxon>Anguilla</taxon>
    </lineage>
</organism>
<keyword evidence="1" id="KW-0812">Transmembrane</keyword>
<reference evidence="2" key="2">
    <citation type="journal article" date="2015" name="Fish Shellfish Immunol.">
        <title>Early steps in the European eel (Anguilla anguilla)-Vibrio vulnificus interaction in the gills: Role of the RtxA13 toxin.</title>
        <authorList>
            <person name="Callol A."/>
            <person name="Pajuelo D."/>
            <person name="Ebbesson L."/>
            <person name="Teles M."/>
            <person name="MacKenzie S."/>
            <person name="Amaro C."/>
        </authorList>
    </citation>
    <scope>NUCLEOTIDE SEQUENCE</scope>
</reference>
<accession>A0A0E9RKP4</accession>
<dbReference type="AlphaFoldDB" id="A0A0E9RKP4"/>